<feature type="chain" id="PRO_5046391859" evidence="1">
    <location>
        <begin position="24"/>
        <end position="149"/>
    </location>
</feature>
<dbReference type="RefSeq" id="WP_307348135.1">
    <property type="nucleotide sequence ID" value="NZ_JAUSVS010000002.1"/>
</dbReference>
<feature type="signal peptide" evidence="1">
    <location>
        <begin position="1"/>
        <end position="23"/>
    </location>
</feature>
<evidence type="ECO:0000256" key="1">
    <source>
        <dbReference type="SAM" id="SignalP"/>
    </source>
</evidence>
<keyword evidence="1" id="KW-0732">Signal</keyword>
<accession>A0ABU0IRV5</accession>
<keyword evidence="3" id="KW-1185">Reference proteome</keyword>
<organism evidence="2 3">
    <name type="scientific">Caulobacter ginsengisoli</name>
    <dbReference type="NCBI Taxonomy" id="400775"/>
    <lineage>
        <taxon>Bacteria</taxon>
        <taxon>Pseudomonadati</taxon>
        <taxon>Pseudomonadota</taxon>
        <taxon>Alphaproteobacteria</taxon>
        <taxon>Caulobacterales</taxon>
        <taxon>Caulobacteraceae</taxon>
        <taxon>Caulobacter</taxon>
    </lineage>
</organism>
<dbReference type="NCBIfam" id="NF041384">
    <property type="entry name" value="YHS_seleno_dom"/>
    <property type="match status" value="1"/>
</dbReference>
<evidence type="ECO:0000313" key="2">
    <source>
        <dbReference type="EMBL" id="MDQ0463888.1"/>
    </source>
</evidence>
<sequence>MKRLILALAAALALGGLPAAAFAAQPAIYTAPFSNLAVGGYDTVSYFTGRPVKGSALFQTSWKGATWQFANAADLAKFKANPAAYAPQYGGYCAWAVADGHTAKGDPLQWKIVGGKLYLNYDAAVQAKWVKDIPGFIKKADANWPAVLK</sequence>
<protein>
    <submittedName>
        <fullName evidence="2">YHS domain-containing protein</fullName>
    </submittedName>
</protein>
<dbReference type="Proteomes" id="UP001228905">
    <property type="component" value="Unassembled WGS sequence"/>
</dbReference>
<name>A0ABU0IRV5_9CAUL</name>
<gene>
    <name evidence="2" type="ORF">QO010_001659</name>
</gene>
<evidence type="ECO:0000313" key="3">
    <source>
        <dbReference type="Proteomes" id="UP001228905"/>
    </source>
</evidence>
<dbReference type="EMBL" id="JAUSVS010000002">
    <property type="protein sequence ID" value="MDQ0463888.1"/>
    <property type="molecule type" value="Genomic_DNA"/>
</dbReference>
<reference evidence="2 3" key="1">
    <citation type="submission" date="2023-07" db="EMBL/GenBank/DDBJ databases">
        <title>Genomic Encyclopedia of Type Strains, Phase IV (KMG-IV): sequencing the most valuable type-strain genomes for metagenomic binning, comparative biology and taxonomic classification.</title>
        <authorList>
            <person name="Goeker M."/>
        </authorList>
    </citation>
    <scope>NUCLEOTIDE SEQUENCE [LARGE SCALE GENOMIC DNA]</scope>
    <source>
        <strain evidence="2 3">DSM 18695</strain>
    </source>
</reference>
<proteinExistence type="predicted"/>
<comment type="caution">
    <text evidence="2">The sequence shown here is derived from an EMBL/GenBank/DDBJ whole genome shotgun (WGS) entry which is preliminary data.</text>
</comment>